<protein>
    <submittedName>
        <fullName evidence="4">Uncharacterized protein</fullName>
    </submittedName>
</protein>
<dbReference type="InterPro" id="IPR036770">
    <property type="entry name" value="Ankyrin_rpt-contain_sf"/>
</dbReference>
<sequence length="188" mass="21376">MGERPIDSVDENGRTPLSYAASIGYLDGVCCLLDCNAFAFTEYTYNRDRDGFYPIHMASRNGHINVIQEFLRRCPDSRELLNPKGQNILHVAAENGRANAVSYMLKIPELDNLIKERDKDGNTALHLASRYGYPKVVSILTWEKRVCLELVNDKGRTALDVVENYHYDLPSFQQRLTWQALRCATSST</sequence>
<reference evidence="4 5" key="1">
    <citation type="submission" date="2019-09" db="EMBL/GenBank/DDBJ databases">
        <title>A chromosome-level genome assembly of the Chinese tupelo Nyssa sinensis.</title>
        <authorList>
            <person name="Yang X."/>
            <person name="Kang M."/>
            <person name="Yang Y."/>
            <person name="Xiong H."/>
            <person name="Wang M."/>
            <person name="Zhang Z."/>
            <person name="Wang Z."/>
            <person name="Wu H."/>
            <person name="Ma T."/>
            <person name="Liu J."/>
            <person name="Xi Z."/>
        </authorList>
    </citation>
    <scope>NUCLEOTIDE SEQUENCE [LARGE SCALE GENOMIC DNA]</scope>
    <source>
        <strain evidence="4">J267</strain>
        <tissue evidence="4">Leaf</tissue>
    </source>
</reference>
<accession>A0A5J5A2D8</accession>
<dbReference type="InterPro" id="IPR002110">
    <property type="entry name" value="Ankyrin_rpt"/>
</dbReference>
<evidence type="ECO:0000256" key="3">
    <source>
        <dbReference type="PROSITE-ProRule" id="PRU00023"/>
    </source>
</evidence>
<keyword evidence="1" id="KW-0677">Repeat</keyword>
<dbReference type="PROSITE" id="PS50297">
    <property type="entry name" value="ANK_REP_REGION"/>
    <property type="match status" value="2"/>
</dbReference>
<dbReference type="PANTHER" id="PTHR24186">
    <property type="entry name" value="PROTEIN PHOSPHATASE 1 REGULATORY SUBUNIT"/>
    <property type="match status" value="1"/>
</dbReference>
<keyword evidence="5" id="KW-1185">Reference proteome</keyword>
<dbReference type="AlphaFoldDB" id="A0A5J5A2D8"/>
<evidence type="ECO:0000256" key="1">
    <source>
        <dbReference type="ARBA" id="ARBA00022737"/>
    </source>
</evidence>
<proteinExistence type="predicted"/>
<organism evidence="4 5">
    <name type="scientific">Nyssa sinensis</name>
    <dbReference type="NCBI Taxonomy" id="561372"/>
    <lineage>
        <taxon>Eukaryota</taxon>
        <taxon>Viridiplantae</taxon>
        <taxon>Streptophyta</taxon>
        <taxon>Embryophyta</taxon>
        <taxon>Tracheophyta</taxon>
        <taxon>Spermatophyta</taxon>
        <taxon>Magnoliopsida</taxon>
        <taxon>eudicotyledons</taxon>
        <taxon>Gunneridae</taxon>
        <taxon>Pentapetalae</taxon>
        <taxon>asterids</taxon>
        <taxon>Cornales</taxon>
        <taxon>Nyssaceae</taxon>
        <taxon>Nyssa</taxon>
    </lineage>
</organism>
<dbReference type="SUPFAM" id="SSF48403">
    <property type="entry name" value="Ankyrin repeat"/>
    <property type="match status" value="1"/>
</dbReference>
<dbReference type="OrthoDB" id="598775at2759"/>
<dbReference type="PROSITE" id="PS50088">
    <property type="entry name" value="ANK_REPEAT"/>
    <property type="match status" value="2"/>
</dbReference>
<evidence type="ECO:0000313" key="5">
    <source>
        <dbReference type="Proteomes" id="UP000325577"/>
    </source>
</evidence>
<dbReference type="SMART" id="SM00248">
    <property type="entry name" value="ANK"/>
    <property type="match status" value="4"/>
</dbReference>
<evidence type="ECO:0000313" key="4">
    <source>
        <dbReference type="EMBL" id="KAA8525043.1"/>
    </source>
</evidence>
<dbReference type="GO" id="GO:0005886">
    <property type="term" value="C:plasma membrane"/>
    <property type="evidence" value="ECO:0007669"/>
    <property type="project" value="TreeGrafter"/>
</dbReference>
<keyword evidence="2 3" id="KW-0040">ANK repeat</keyword>
<dbReference type="Pfam" id="PF00023">
    <property type="entry name" value="Ank"/>
    <property type="match status" value="1"/>
</dbReference>
<dbReference type="EMBL" id="CM018047">
    <property type="protein sequence ID" value="KAA8525043.1"/>
    <property type="molecule type" value="Genomic_DNA"/>
</dbReference>
<feature type="repeat" description="ANK" evidence="3">
    <location>
        <begin position="120"/>
        <end position="140"/>
    </location>
</feature>
<dbReference type="Gene3D" id="1.25.40.20">
    <property type="entry name" value="Ankyrin repeat-containing domain"/>
    <property type="match status" value="2"/>
</dbReference>
<dbReference type="Pfam" id="PF12796">
    <property type="entry name" value="Ank_2"/>
    <property type="match status" value="1"/>
</dbReference>
<name>A0A5J5A2D8_9ASTE</name>
<gene>
    <name evidence="4" type="ORF">F0562_011463</name>
</gene>
<evidence type="ECO:0000256" key="2">
    <source>
        <dbReference type="ARBA" id="ARBA00023043"/>
    </source>
</evidence>
<dbReference type="Proteomes" id="UP000325577">
    <property type="component" value="Linkage Group LG4"/>
</dbReference>
<dbReference type="PANTHER" id="PTHR24186:SF46">
    <property type="entry name" value="PROTEIN ACCELERATED CELL DEATH 6-LIKE"/>
    <property type="match status" value="1"/>
</dbReference>
<feature type="repeat" description="ANK" evidence="3">
    <location>
        <begin position="50"/>
        <end position="73"/>
    </location>
</feature>